<dbReference type="Gene3D" id="1.20.120.1220">
    <property type="match status" value="1"/>
</dbReference>
<keyword evidence="3" id="KW-1133">Transmembrane helix</keyword>
<dbReference type="GO" id="GO:0005886">
    <property type="term" value="C:plasma membrane"/>
    <property type="evidence" value="ECO:0007669"/>
    <property type="project" value="TreeGrafter"/>
</dbReference>
<accession>A0A918R3D7</accession>
<dbReference type="AlphaFoldDB" id="A0A918R3D7"/>
<feature type="transmembrane region" description="Helical" evidence="3">
    <location>
        <begin position="233"/>
        <end position="251"/>
    </location>
</feature>
<feature type="transmembrane region" description="Helical" evidence="3">
    <location>
        <begin position="193"/>
        <end position="221"/>
    </location>
</feature>
<evidence type="ECO:0000256" key="3">
    <source>
        <dbReference type="SAM" id="Phobius"/>
    </source>
</evidence>
<dbReference type="InterPro" id="IPR050882">
    <property type="entry name" value="Prepilin_peptidase/N-MTase"/>
</dbReference>
<keyword evidence="3" id="KW-0812">Transmembrane</keyword>
<feature type="transmembrane region" description="Helical" evidence="3">
    <location>
        <begin position="101"/>
        <end position="121"/>
    </location>
</feature>
<evidence type="ECO:0000313" key="5">
    <source>
        <dbReference type="EMBL" id="GGZ81544.1"/>
    </source>
</evidence>
<name>A0A918R3D7_9ACTN</name>
<dbReference type="EMBL" id="BMWH01000005">
    <property type="protein sequence ID" value="GGZ81544.1"/>
    <property type="molecule type" value="Genomic_DNA"/>
</dbReference>
<feature type="domain" description="Prepilin type IV endopeptidase peptidase" evidence="4">
    <location>
        <begin position="106"/>
        <end position="217"/>
    </location>
</feature>
<protein>
    <submittedName>
        <fullName evidence="5">Prepilin peptidase</fullName>
    </submittedName>
</protein>
<dbReference type="Pfam" id="PF01478">
    <property type="entry name" value="Peptidase_A24"/>
    <property type="match status" value="1"/>
</dbReference>
<feature type="transmembrane region" description="Helical" evidence="3">
    <location>
        <begin position="12"/>
        <end position="34"/>
    </location>
</feature>
<feature type="transmembrane region" description="Helical" evidence="3">
    <location>
        <begin position="152"/>
        <end position="172"/>
    </location>
</feature>
<sequence>MTSTDRLRLVETLLITAAAVWGVGTGLLIPRAAYRLALPPGEPWRTTCPAGHPLAGIGHGWLGRASCACGNGHGPSTPVTAAAAAAICAALAAATGARPELMVWLLLVPAGVLLAAVDVAVHRLPDVLTLPLAVATPVPLGGAALLPGAGGSWTHALLGALALTACCVMLFLTHPRGLGFGDVKLAPALGAVLGWYGWDILIVGTFAGFLLSALYGIGLLLTRRAGRTTAVPFGPFSLAGALLGVLLGTCIR</sequence>
<dbReference type="PANTHER" id="PTHR30487">
    <property type="entry name" value="TYPE 4 PREPILIN-LIKE PROTEINS LEADER PEPTIDE-PROCESSING ENZYME"/>
    <property type="match status" value="1"/>
</dbReference>
<keyword evidence="3" id="KW-0472">Membrane</keyword>
<dbReference type="PANTHER" id="PTHR30487:SF0">
    <property type="entry name" value="PREPILIN LEADER PEPTIDASE_N-METHYLTRANSFERASE-RELATED"/>
    <property type="match status" value="1"/>
</dbReference>
<evidence type="ECO:0000259" key="4">
    <source>
        <dbReference type="Pfam" id="PF01478"/>
    </source>
</evidence>
<dbReference type="InterPro" id="IPR000045">
    <property type="entry name" value="Prepilin_IV_endopep_pep"/>
</dbReference>
<evidence type="ECO:0000256" key="1">
    <source>
        <dbReference type="ARBA" id="ARBA00005801"/>
    </source>
</evidence>
<feature type="transmembrane region" description="Helical" evidence="3">
    <location>
        <begin position="128"/>
        <end position="146"/>
    </location>
</feature>
<reference evidence="5" key="1">
    <citation type="journal article" date="2014" name="Int. J. Syst. Evol. Microbiol.">
        <title>Complete genome sequence of Corynebacterium casei LMG S-19264T (=DSM 44701T), isolated from a smear-ripened cheese.</title>
        <authorList>
            <consortium name="US DOE Joint Genome Institute (JGI-PGF)"/>
            <person name="Walter F."/>
            <person name="Albersmeier A."/>
            <person name="Kalinowski J."/>
            <person name="Ruckert C."/>
        </authorList>
    </citation>
    <scope>NUCLEOTIDE SEQUENCE</scope>
    <source>
        <strain evidence="5">JCM 5016</strain>
    </source>
</reference>
<keyword evidence="6" id="KW-1185">Reference proteome</keyword>
<dbReference type="GO" id="GO:0004190">
    <property type="term" value="F:aspartic-type endopeptidase activity"/>
    <property type="evidence" value="ECO:0007669"/>
    <property type="project" value="InterPro"/>
</dbReference>
<dbReference type="GO" id="GO:0006465">
    <property type="term" value="P:signal peptide processing"/>
    <property type="evidence" value="ECO:0007669"/>
    <property type="project" value="TreeGrafter"/>
</dbReference>
<reference evidence="5" key="2">
    <citation type="submission" date="2020-09" db="EMBL/GenBank/DDBJ databases">
        <authorList>
            <person name="Sun Q."/>
            <person name="Ohkuma M."/>
        </authorList>
    </citation>
    <scope>NUCLEOTIDE SEQUENCE</scope>
    <source>
        <strain evidence="5">JCM 5016</strain>
    </source>
</reference>
<organism evidence="5 6">
    <name type="scientific">Streptomyces echinoruber</name>
    <dbReference type="NCBI Taxonomy" id="68898"/>
    <lineage>
        <taxon>Bacteria</taxon>
        <taxon>Bacillati</taxon>
        <taxon>Actinomycetota</taxon>
        <taxon>Actinomycetes</taxon>
        <taxon>Kitasatosporales</taxon>
        <taxon>Streptomycetaceae</taxon>
        <taxon>Streptomyces</taxon>
    </lineage>
</organism>
<dbReference type="InterPro" id="IPR014032">
    <property type="entry name" value="Peptidase_A24A_bac"/>
</dbReference>
<evidence type="ECO:0000256" key="2">
    <source>
        <dbReference type="RuleBase" id="RU003793"/>
    </source>
</evidence>
<dbReference type="PRINTS" id="PR00864">
    <property type="entry name" value="PREPILNPTASE"/>
</dbReference>
<proteinExistence type="inferred from homology"/>
<comment type="caution">
    <text evidence="5">The sequence shown here is derived from an EMBL/GenBank/DDBJ whole genome shotgun (WGS) entry which is preliminary data.</text>
</comment>
<comment type="similarity">
    <text evidence="1 2">Belongs to the peptidase A24 family.</text>
</comment>
<gene>
    <name evidence="5" type="ORF">GCM10010389_19130</name>
</gene>
<evidence type="ECO:0000313" key="6">
    <source>
        <dbReference type="Proteomes" id="UP000623010"/>
    </source>
</evidence>
<dbReference type="Proteomes" id="UP000623010">
    <property type="component" value="Unassembled WGS sequence"/>
</dbReference>